<sequence>MLCQDCLPTVECMTCQYYCPHYIKRGGRYVPLAYGHCTRPAERGQPPNLFRCRHWLRNSDLKTPSSGPPPSP</sequence>
<evidence type="ECO:0000313" key="1">
    <source>
        <dbReference type="EMBL" id="PVY59873.1"/>
    </source>
</evidence>
<accession>A0A2U1CG53</accession>
<evidence type="ECO:0000313" key="2">
    <source>
        <dbReference type="Proteomes" id="UP000245778"/>
    </source>
</evidence>
<comment type="caution">
    <text evidence="1">The sequence shown here is derived from an EMBL/GenBank/DDBJ whole genome shotgun (WGS) entry which is preliminary data.</text>
</comment>
<name>A0A2U1CG53_9FIRM</name>
<dbReference type="AlphaFoldDB" id="A0A2U1CG53"/>
<reference evidence="1 2" key="1">
    <citation type="submission" date="2018-04" db="EMBL/GenBank/DDBJ databases">
        <title>Genomic Encyclopedia of Type Strains, Phase IV (KMG-IV): sequencing the most valuable type-strain genomes for metagenomic binning, comparative biology and taxonomic classification.</title>
        <authorList>
            <person name="Goeker M."/>
        </authorList>
    </citation>
    <scope>NUCLEOTIDE SEQUENCE [LARGE SCALE GENOMIC DNA]</scope>
    <source>
        <strain evidence="1 2">DSM 26588</strain>
    </source>
</reference>
<dbReference type="EMBL" id="QEKK01000001">
    <property type="protein sequence ID" value="PVY59873.1"/>
    <property type="molecule type" value="Genomic_DNA"/>
</dbReference>
<gene>
    <name evidence="1" type="ORF">C7373_101387</name>
</gene>
<protein>
    <submittedName>
        <fullName evidence="1">Uncharacterized protein</fullName>
    </submittedName>
</protein>
<organism evidence="1 2">
    <name type="scientific">Intestinimonas butyriciproducens</name>
    <dbReference type="NCBI Taxonomy" id="1297617"/>
    <lineage>
        <taxon>Bacteria</taxon>
        <taxon>Bacillati</taxon>
        <taxon>Bacillota</taxon>
        <taxon>Clostridia</taxon>
        <taxon>Eubacteriales</taxon>
        <taxon>Intestinimonas</taxon>
    </lineage>
</organism>
<proteinExistence type="predicted"/>
<dbReference type="Proteomes" id="UP000245778">
    <property type="component" value="Unassembled WGS sequence"/>
</dbReference>
<dbReference type="RefSeq" id="WP_368248402.1">
    <property type="nucleotide sequence ID" value="NZ_JBCPFF010000005.1"/>
</dbReference>